<name>A0A371G717_MUCPR</name>
<organism evidence="3 4">
    <name type="scientific">Mucuna pruriens</name>
    <name type="common">Velvet bean</name>
    <name type="synonym">Dolichos pruriens</name>
    <dbReference type="NCBI Taxonomy" id="157652"/>
    <lineage>
        <taxon>Eukaryota</taxon>
        <taxon>Viridiplantae</taxon>
        <taxon>Streptophyta</taxon>
        <taxon>Embryophyta</taxon>
        <taxon>Tracheophyta</taxon>
        <taxon>Spermatophyta</taxon>
        <taxon>Magnoliopsida</taxon>
        <taxon>eudicotyledons</taxon>
        <taxon>Gunneridae</taxon>
        <taxon>Pentapetalae</taxon>
        <taxon>rosids</taxon>
        <taxon>fabids</taxon>
        <taxon>Fabales</taxon>
        <taxon>Fabaceae</taxon>
        <taxon>Papilionoideae</taxon>
        <taxon>50 kb inversion clade</taxon>
        <taxon>NPAAA clade</taxon>
        <taxon>indigoferoid/millettioid clade</taxon>
        <taxon>Phaseoleae</taxon>
        <taxon>Mucuna</taxon>
    </lineage>
</organism>
<dbReference type="STRING" id="157652.A0A371G717"/>
<feature type="domain" description="Retroviral polymerase SH3-like" evidence="2">
    <location>
        <begin position="41"/>
        <end position="93"/>
    </location>
</feature>
<evidence type="ECO:0000313" key="3">
    <source>
        <dbReference type="EMBL" id="RDX86324.1"/>
    </source>
</evidence>
<comment type="caution">
    <text evidence="3">The sequence shown here is derived from an EMBL/GenBank/DDBJ whole genome shotgun (WGS) entry which is preliminary data.</text>
</comment>
<dbReference type="Proteomes" id="UP000257109">
    <property type="component" value="Unassembled WGS sequence"/>
</dbReference>
<feature type="non-terminal residue" evidence="3">
    <location>
        <position position="1"/>
    </location>
</feature>
<dbReference type="AlphaFoldDB" id="A0A371G717"/>
<gene>
    <name evidence="3" type="ORF">CR513_32357</name>
</gene>
<dbReference type="OrthoDB" id="6732280at2759"/>
<evidence type="ECO:0000259" key="1">
    <source>
        <dbReference type="Pfam" id="PF07727"/>
    </source>
</evidence>
<protein>
    <submittedName>
        <fullName evidence="3">Uncharacterized protein</fullName>
    </submittedName>
</protein>
<dbReference type="EMBL" id="QJKJ01006546">
    <property type="protein sequence ID" value="RDX86324.1"/>
    <property type="molecule type" value="Genomic_DNA"/>
</dbReference>
<reference evidence="3" key="1">
    <citation type="submission" date="2018-05" db="EMBL/GenBank/DDBJ databases">
        <title>Draft genome of Mucuna pruriens seed.</title>
        <authorList>
            <person name="Nnadi N.E."/>
            <person name="Vos R."/>
            <person name="Hasami M.H."/>
            <person name="Devisetty U.K."/>
            <person name="Aguiy J.C."/>
        </authorList>
    </citation>
    <scope>NUCLEOTIDE SEQUENCE [LARGE SCALE GENOMIC DNA]</scope>
    <source>
        <strain evidence="3">JCA_2017</strain>
    </source>
</reference>
<accession>A0A371G717</accession>
<keyword evidence="4" id="KW-1185">Reference proteome</keyword>
<dbReference type="InterPro" id="IPR013103">
    <property type="entry name" value="RVT_2"/>
</dbReference>
<dbReference type="InterPro" id="IPR057670">
    <property type="entry name" value="SH3_retrovirus"/>
</dbReference>
<dbReference type="Pfam" id="PF25597">
    <property type="entry name" value="SH3_retrovirus"/>
    <property type="match status" value="1"/>
</dbReference>
<dbReference type="Pfam" id="PF07727">
    <property type="entry name" value="RVT_2"/>
    <property type="match status" value="1"/>
</dbReference>
<proteinExistence type="predicted"/>
<feature type="domain" description="Reverse transcriptase Ty1/copia-type" evidence="1">
    <location>
        <begin position="133"/>
        <end position="174"/>
    </location>
</feature>
<evidence type="ECO:0000313" key="4">
    <source>
        <dbReference type="Proteomes" id="UP000257109"/>
    </source>
</evidence>
<evidence type="ECO:0000259" key="2">
    <source>
        <dbReference type="Pfam" id="PF25597"/>
    </source>
</evidence>
<sequence>MNTTCYVQDKILIRPILDRLLKNYAEADDPIYLTFIYLDMKLGKFDSKVDKSIFLEYFDESKAYRVFKSRTLVVEESIHVKFNNGLTFDKKLSKIEEYFHHKDWKFITYHPQDIILGDKSKATTTKRVIIAQEEEFFVKQPPSFEDTKDPHHVFKLKKTVYGLKQAPHAWYDILRNDIIFCATNEYLCKNFSDLMQREFEMSMIGELKFFLGLQVKQEDKDIWIHQ</sequence>